<dbReference type="AlphaFoldDB" id="A0A0F6W966"/>
<name>A0A0F6W966_9BACT</name>
<dbReference type="RefSeq" id="WP_053237543.1">
    <property type="nucleotide sequence ID" value="NZ_CP011125.1"/>
</dbReference>
<dbReference type="SUPFAM" id="SSF69118">
    <property type="entry name" value="AhpD-like"/>
    <property type="match status" value="1"/>
</dbReference>
<dbReference type="Pfam" id="PF02627">
    <property type="entry name" value="CMD"/>
    <property type="match status" value="1"/>
</dbReference>
<dbReference type="PANTHER" id="PTHR35446">
    <property type="entry name" value="SI:CH211-175M2.5"/>
    <property type="match status" value="1"/>
</dbReference>
<evidence type="ECO:0000313" key="3">
    <source>
        <dbReference type="Proteomes" id="UP000034883"/>
    </source>
</evidence>
<reference evidence="2 3" key="1">
    <citation type="submission" date="2015-03" db="EMBL/GenBank/DDBJ databases">
        <title>Genome assembly of Sandaracinus amylolyticus DSM 53668.</title>
        <authorList>
            <person name="Sharma G."/>
            <person name="Subramanian S."/>
        </authorList>
    </citation>
    <scope>NUCLEOTIDE SEQUENCE [LARGE SCALE GENOMIC DNA]</scope>
    <source>
        <strain evidence="2 3">DSM 53668</strain>
    </source>
</reference>
<dbReference type="STRING" id="927083.DB32_007741"/>
<keyword evidence="3" id="KW-1185">Reference proteome</keyword>
<dbReference type="PANTHER" id="PTHR35446:SF3">
    <property type="entry name" value="CMD DOMAIN-CONTAINING PROTEIN"/>
    <property type="match status" value="1"/>
</dbReference>
<dbReference type="OrthoDB" id="9801997at2"/>
<dbReference type="InterPro" id="IPR029032">
    <property type="entry name" value="AhpD-like"/>
</dbReference>
<dbReference type="InterPro" id="IPR003779">
    <property type="entry name" value="CMD-like"/>
</dbReference>
<sequence length="178" mass="19357">MEFRDHTIESAPEDARAILKATAGHAGFVPAAMARQAVAPLMLEAFVRLQQTWRATSLDELSREVVAFVVAHEVGCELCDAFHAALLTRLGETELLREIRIGAPLSDARLEAVRRFTKAVLATRGEVGDDERARFAAAGFDARAALEVVLGVSIYVLSTYANRLVRAPVDAPLAQFAR</sequence>
<feature type="domain" description="Carboxymuconolactone decarboxylase-like" evidence="1">
    <location>
        <begin position="40"/>
        <end position="94"/>
    </location>
</feature>
<protein>
    <submittedName>
        <fullName evidence="2">Macrophage infectivity potentiator-related protein</fullName>
    </submittedName>
</protein>
<dbReference type="Proteomes" id="UP000034883">
    <property type="component" value="Chromosome"/>
</dbReference>
<dbReference type="EMBL" id="CP011125">
    <property type="protein sequence ID" value="AKF10592.1"/>
    <property type="molecule type" value="Genomic_DNA"/>
</dbReference>
<accession>A0A0F6W966</accession>
<dbReference type="KEGG" id="samy:DB32_007741"/>
<dbReference type="Gene3D" id="1.20.1290.10">
    <property type="entry name" value="AhpD-like"/>
    <property type="match status" value="1"/>
</dbReference>
<evidence type="ECO:0000313" key="2">
    <source>
        <dbReference type="EMBL" id="AKF10592.1"/>
    </source>
</evidence>
<evidence type="ECO:0000259" key="1">
    <source>
        <dbReference type="Pfam" id="PF02627"/>
    </source>
</evidence>
<proteinExistence type="predicted"/>
<organism evidence="2 3">
    <name type="scientific">Sandaracinus amylolyticus</name>
    <dbReference type="NCBI Taxonomy" id="927083"/>
    <lineage>
        <taxon>Bacteria</taxon>
        <taxon>Pseudomonadati</taxon>
        <taxon>Myxococcota</taxon>
        <taxon>Polyangia</taxon>
        <taxon>Polyangiales</taxon>
        <taxon>Sandaracinaceae</taxon>
        <taxon>Sandaracinus</taxon>
    </lineage>
</organism>
<gene>
    <name evidence="2" type="ORF">DB32_007741</name>
</gene>
<dbReference type="GO" id="GO:0051920">
    <property type="term" value="F:peroxiredoxin activity"/>
    <property type="evidence" value="ECO:0007669"/>
    <property type="project" value="InterPro"/>
</dbReference>